<dbReference type="OrthoDB" id="436496at2759"/>
<feature type="region of interest" description="Disordered" evidence="1">
    <location>
        <begin position="323"/>
        <end position="377"/>
    </location>
</feature>
<proteinExistence type="predicted"/>
<feature type="compositionally biased region" description="Polar residues" evidence="1">
    <location>
        <begin position="324"/>
        <end position="335"/>
    </location>
</feature>
<protein>
    <submittedName>
        <fullName evidence="2">Uncharacterized protein</fullName>
    </submittedName>
</protein>
<dbReference type="AlphaFoldDB" id="A0A139ITP7"/>
<dbReference type="Proteomes" id="UP000073492">
    <property type="component" value="Unassembled WGS sequence"/>
</dbReference>
<evidence type="ECO:0000313" key="3">
    <source>
        <dbReference type="Proteomes" id="UP000073492"/>
    </source>
</evidence>
<evidence type="ECO:0000313" key="2">
    <source>
        <dbReference type="EMBL" id="KXT17916.1"/>
    </source>
</evidence>
<comment type="caution">
    <text evidence="2">The sequence shown here is derived from an EMBL/GenBank/DDBJ whole genome shotgun (WGS) entry which is preliminary data.</text>
</comment>
<evidence type="ECO:0000256" key="1">
    <source>
        <dbReference type="SAM" id="MobiDB-lite"/>
    </source>
</evidence>
<organism evidence="2 3">
    <name type="scientific">Pseudocercospora musae</name>
    <dbReference type="NCBI Taxonomy" id="113226"/>
    <lineage>
        <taxon>Eukaryota</taxon>
        <taxon>Fungi</taxon>
        <taxon>Dikarya</taxon>
        <taxon>Ascomycota</taxon>
        <taxon>Pezizomycotina</taxon>
        <taxon>Dothideomycetes</taxon>
        <taxon>Dothideomycetidae</taxon>
        <taxon>Mycosphaerellales</taxon>
        <taxon>Mycosphaerellaceae</taxon>
        <taxon>Pseudocercospora</taxon>
    </lineage>
</organism>
<feature type="region of interest" description="Disordered" evidence="1">
    <location>
        <begin position="253"/>
        <end position="277"/>
    </location>
</feature>
<dbReference type="EMBL" id="LFZO01000013">
    <property type="protein sequence ID" value="KXT17916.1"/>
    <property type="molecule type" value="Genomic_DNA"/>
</dbReference>
<reference evidence="2 3" key="1">
    <citation type="submission" date="2015-07" db="EMBL/GenBank/DDBJ databases">
        <title>Comparative genomics of the Sigatoka disease complex on banana suggests a link between parallel evolutionary changes in Pseudocercospora fijiensis and Pseudocercospora eumusae and increased virulence on the banana host.</title>
        <authorList>
            <person name="Chang T.-C."/>
            <person name="Salvucci A."/>
            <person name="Crous P.W."/>
            <person name="Stergiopoulos I."/>
        </authorList>
    </citation>
    <scope>NUCLEOTIDE SEQUENCE [LARGE SCALE GENOMIC DNA]</scope>
    <source>
        <strain evidence="2 3">CBS 116634</strain>
    </source>
</reference>
<gene>
    <name evidence="2" type="ORF">AC579_5905</name>
</gene>
<accession>A0A139ITP7</accession>
<dbReference type="STRING" id="113226.A0A139ITP7"/>
<sequence>MPSYRGIHVSLQSQYDALVLPEYSPPATISSQERSEETAKAATDSNHVAEVYVPMYAGSQFWILYNCPRPEVASPQEDTVKFYYFKLVINGKVVLSWSCGGENNFSGRTNFGLYGREVEGYGTVVEKRGFFFPAGKDVDRKGMIADSFEVRVYRAKGRRRVEPIYEQCTTTDSKSVYFRPSGPVKRYDPKRFYTYALIDPVDTPRATFSFNFRTGGQLKAIRNGSLETLEKRTDRGSSIDIFTASRSKRSINSLSPLSHDMLSPPPKEKPAPPPKDFAAKDSIALRRLSLLHQGSPVKKDQSRKPAATFDAMEGLSLGRGAYHSQRTAWKSSTSPKKLHKKDASRRTPSLFTFGLSKKRQGSRERGEQLSAPLYHAK</sequence>
<name>A0A139ITP7_9PEZI</name>
<keyword evidence="3" id="KW-1185">Reference proteome</keyword>